<feature type="non-terminal residue" evidence="2">
    <location>
        <position position="103"/>
    </location>
</feature>
<dbReference type="PANTHER" id="PTHR38337">
    <property type="entry name" value="AGAP010540-PA"/>
    <property type="match status" value="1"/>
</dbReference>
<dbReference type="EMBL" id="JARKHS020002447">
    <property type="protein sequence ID" value="KAK8786741.1"/>
    <property type="molecule type" value="Genomic_DNA"/>
</dbReference>
<proteinExistence type="predicted"/>
<keyword evidence="1" id="KW-0812">Transmembrane</keyword>
<dbReference type="AlphaFoldDB" id="A0AAQ4FJ65"/>
<protein>
    <submittedName>
        <fullName evidence="2">Uncharacterized protein</fullName>
    </submittedName>
</protein>
<evidence type="ECO:0000313" key="2">
    <source>
        <dbReference type="EMBL" id="KAK8786741.1"/>
    </source>
</evidence>
<dbReference type="Proteomes" id="UP001321473">
    <property type="component" value="Unassembled WGS sequence"/>
</dbReference>
<feature type="transmembrane region" description="Helical" evidence="1">
    <location>
        <begin position="48"/>
        <end position="71"/>
    </location>
</feature>
<name>A0AAQ4FJ65_AMBAM</name>
<organism evidence="2 3">
    <name type="scientific">Amblyomma americanum</name>
    <name type="common">Lone star tick</name>
    <dbReference type="NCBI Taxonomy" id="6943"/>
    <lineage>
        <taxon>Eukaryota</taxon>
        <taxon>Metazoa</taxon>
        <taxon>Ecdysozoa</taxon>
        <taxon>Arthropoda</taxon>
        <taxon>Chelicerata</taxon>
        <taxon>Arachnida</taxon>
        <taxon>Acari</taxon>
        <taxon>Parasitiformes</taxon>
        <taxon>Ixodida</taxon>
        <taxon>Ixodoidea</taxon>
        <taxon>Ixodidae</taxon>
        <taxon>Amblyomminae</taxon>
        <taxon>Amblyomma</taxon>
    </lineage>
</organism>
<sequence>MSTSRRYLLAGIVWTLMQVAVQVLYNSAVETEEQLVERAFSALAEWKTIVLITLRILGQLAMTVVEMAVLLNYCTQCEMIIIYLRGVALRLREKRITMREGMH</sequence>
<accession>A0AAQ4FJ65</accession>
<gene>
    <name evidence="2" type="ORF">V5799_023483</name>
</gene>
<keyword evidence="3" id="KW-1185">Reference proteome</keyword>
<feature type="transmembrane region" description="Helical" evidence="1">
    <location>
        <begin position="7"/>
        <end position="28"/>
    </location>
</feature>
<reference evidence="2 3" key="1">
    <citation type="journal article" date="2023" name="Arcadia Sci">
        <title>De novo assembly of a long-read Amblyomma americanum tick genome.</title>
        <authorList>
            <person name="Chou S."/>
            <person name="Poskanzer K.E."/>
            <person name="Rollins M."/>
            <person name="Thuy-Boun P.S."/>
        </authorList>
    </citation>
    <scope>NUCLEOTIDE SEQUENCE [LARGE SCALE GENOMIC DNA]</scope>
    <source>
        <strain evidence="2">F_SG_1</strain>
        <tissue evidence="2">Salivary glands</tissue>
    </source>
</reference>
<keyword evidence="1" id="KW-1133">Transmembrane helix</keyword>
<evidence type="ECO:0000256" key="1">
    <source>
        <dbReference type="SAM" id="Phobius"/>
    </source>
</evidence>
<keyword evidence="1" id="KW-0472">Membrane</keyword>
<comment type="caution">
    <text evidence="2">The sequence shown here is derived from an EMBL/GenBank/DDBJ whole genome shotgun (WGS) entry which is preliminary data.</text>
</comment>
<evidence type="ECO:0000313" key="3">
    <source>
        <dbReference type="Proteomes" id="UP001321473"/>
    </source>
</evidence>
<dbReference type="PANTHER" id="PTHR38337:SF1">
    <property type="entry name" value="GUSTATORY RECEPTOR"/>
    <property type="match status" value="1"/>
</dbReference>